<organism evidence="1 2">
    <name type="scientific">Monosiga brevicollis</name>
    <name type="common">Choanoflagellate</name>
    <dbReference type="NCBI Taxonomy" id="81824"/>
    <lineage>
        <taxon>Eukaryota</taxon>
        <taxon>Choanoflagellata</taxon>
        <taxon>Craspedida</taxon>
        <taxon>Salpingoecidae</taxon>
        <taxon>Monosiga</taxon>
    </lineage>
</organism>
<gene>
    <name evidence="1" type="ORF">MONBRDRAFT_38901</name>
</gene>
<proteinExistence type="predicted"/>
<dbReference type="EMBL" id="CH991574">
    <property type="protein sequence ID" value="EDQ85441.1"/>
    <property type="molecule type" value="Genomic_DNA"/>
</dbReference>
<evidence type="ECO:0000313" key="1">
    <source>
        <dbReference type="EMBL" id="EDQ85441.1"/>
    </source>
</evidence>
<dbReference type="AlphaFoldDB" id="A9VAV4"/>
<dbReference type="RefSeq" id="XP_001749852.1">
    <property type="nucleotide sequence ID" value="XM_001749800.1"/>
</dbReference>
<dbReference type="InParanoid" id="A9VAV4"/>
<protein>
    <submittedName>
        <fullName evidence="1">Uncharacterized protein</fullName>
    </submittedName>
</protein>
<evidence type="ECO:0000313" key="2">
    <source>
        <dbReference type="Proteomes" id="UP000001357"/>
    </source>
</evidence>
<dbReference type="PROSITE" id="PS50096">
    <property type="entry name" value="IQ"/>
    <property type="match status" value="1"/>
</dbReference>
<dbReference type="Proteomes" id="UP000001357">
    <property type="component" value="Unassembled WGS sequence"/>
</dbReference>
<reference evidence="1 2" key="1">
    <citation type="journal article" date="2008" name="Nature">
        <title>The genome of the choanoflagellate Monosiga brevicollis and the origin of metazoans.</title>
        <authorList>
            <consortium name="JGI Sequencing"/>
            <person name="King N."/>
            <person name="Westbrook M.J."/>
            <person name="Young S.L."/>
            <person name="Kuo A."/>
            <person name="Abedin M."/>
            <person name="Chapman J."/>
            <person name="Fairclough S."/>
            <person name="Hellsten U."/>
            <person name="Isogai Y."/>
            <person name="Letunic I."/>
            <person name="Marr M."/>
            <person name="Pincus D."/>
            <person name="Putnam N."/>
            <person name="Rokas A."/>
            <person name="Wright K.J."/>
            <person name="Zuzow R."/>
            <person name="Dirks W."/>
            <person name="Good M."/>
            <person name="Goodstein D."/>
            <person name="Lemons D."/>
            <person name="Li W."/>
            <person name="Lyons J.B."/>
            <person name="Morris A."/>
            <person name="Nichols S."/>
            <person name="Richter D.J."/>
            <person name="Salamov A."/>
            <person name="Bork P."/>
            <person name="Lim W.A."/>
            <person name="Manning G."/>
            <person name="Miller W.T."/>
            <person name="McGinnis W."/>
            <person name="Shapiro H."/>
            <person name="Tjian R."/>
            <person name="Grigoriev I.V."/>
            <person name="Rokhsar D."/>
        </authorList>
    </citation>
    <scope>NUCLEOTIDE SEQUENCE [LARGE SCALE GENOMIC DNA]</scope>
    <source>
        <strain evidence="2">MX1 / ATCC 50154</strain>
    </source>
</reference>
<keyword evidence="2" id="KW-1185">Reference proteome</keyword>
<dbReference type="Gene3D" id="1.20.5.190">
    <property type="match status" value="1"/>
</dbReference>
<dbReference type="InterPro" id="IPR000048">
    <property type="entry name" value="IQ_motif_EF-hand-BS"/>
</dbReference>
<accession>A9VAV4</accession>
<dbReference type="Pfam" id="PF00612">
    <property type="entry name" value="IQ"/>
    <property type="match status" value="1"/>
</dbReference>
<dbReference type="KEGG" id="mbr:MONBRDRAFT_38901"/>
<dbReference type="GeneID" id="5895042"/>
<name>A9VAV4_MONBE</name>
<dbReference type="CDD" id="cd23767">
    <property type="entry name" value="IQCD"/>
    <property type="match status" value="1"/>
</dbReference>
<sequence>MAAAVDTRQSPRLLAEAQRLLQNFAGLKQRYASYRKQTAPVADVLIPASPSHGPAMEPTPAPIVVNDASPPSQVASSGLTREDVELIRGLRWQGEAALDADALSSSTHHLPAYGDEAETSLRSFFPSQGSPMQYQERSLEMRDVDRHQAPQHLDRWRAAVRIQAAWRGYHTRTRDRRVLAMRREIRLQRMENHILATEERCTRYDELATFLPLIHSAACTGTTCACQLMTTRIDSLENERDWIATQWRQQSLQLAELRHEVHGALVYQP</sequence>